<name>A0ABP6CXQ6_9ACTN</name>
<organism evidence="1 2">
    <name type="scientific">Actinomadura fulvescens</name>
    <dbReference type="NCBI Taxonomy" id="46160"/>
    <lineage>
        <taxon>Bacteria</taxon>
        <taxon>Bacillati</taxon>
        <taxon>Actinomycetota</taxon>
        <taxon>Actinomycetes</taxon>
        <taxon>Streptosporangiales</taxon>
        <taxon>Thermomonosporaceae</taxon>
        <taxon>Actinomadura</taxon>
    </lineage>
</organism>
<sequence>MQIRKLSDQLSQGQLEMAVSCHVEAKGWRFKPKELRHALATYAPGVPVAVYSEQAYWDLVGWRVGREKLAEILESAELRHW</sequence>
<evidence type="ECO:0000313" key="2">
    <source>
        <dbReference type="Proteomes" id="UP001501509"/>
    </source>
</evidence>
<proteinExistence type="predicted"/>
<dbReference type="EMBL" id="BAAATD010000014">
    <property type="protein sequence ID" value="GAA2628724.1"/>
    <property type="molecule type" value="Genomic_DNA"/>
</dbReference>
<evidence type="ECO:0000313" key="1">
    <source>
        <dbReference type="EMBL" id="GAA2628724.1"/>
    </source>
</evidence>
<gene>
    <name evidence="1" type="ORF">GCM10010411_77640</name>
</gene>
<keyword evidence="2" id="KW-1185">Reference proteome</keyword>
<protein>
    <submittedName>
        <fullName evidence="1">Uncharacterized protein</fullName>
    </submittedName>
</protein>
<dbReference type="Proteomes" id="UP001501509">
    <property type="component" value="Unassembled WGS sequence"/>
</dbReference>
<reference evidence="2" key="1">
    <citation type="journal article" date="2019" name="Int. J. Syst. Evol. Microbiol.">
        <title>The Global Catalogue of Microorganisms (GCM) 10K type strain sequencing project: providing services to taxonomists for standard genome sequencing and annotation.</title>
        <authorList>
            <consortium name="The Broad Institute Genomics Platform"/>
            <consortium name="The Broad Institute Genome Sequencing Center for Infectious Disease"/>
            <person name="Wu L."/>
            <person name="Ma J."/>
        </authorList>
    </citation>
    <scope>NUCLEOTIDE SEQUENCE [LARGE SCALE GENOMIC DNA]</scope>
    <source>
        <strain evidence="2">JCM 6833</strain>
    </source>
</reference>
<comment type="caution">
    <text evidence="1">The sequence shown here is derived from an EMBL/GenBank/DDBJ whole genome shotgun (WGS) entry which is preliminary data.</text>
</comment>
<accession>A0ABP6CXQ6</accession>